<keyword evidence="4" id="KW-1185">Reference proteome</keyword>
<reference evidence="4" key="1">
    <citation type="journal article" date="2020" name="Syst. Appl. Microbiol.">
        <title>Streptomyces alkaliterrae sp. nov., isolated from an alkaline soil, and emended descriptions of Streptomyces alkaliphilus, Streptomyces calidiresistens and Streptomyces durbertensis.</title>
        <authorList>
            <person name="Swiecimska M."/>
            <person name="Golinska P."/>
            <person name="Nouioui I."/>
            <person name="Wypij M."/>
            <person name="Rai M."/>
            <person name="Sangal V."/>
            <person name="Goodfellow M."/>
        </authorList>
    </citation>
    <scope>NUCLEOTIDE SEQUENCE [LARGE SCALE GENOMIC DNA]</scope>
    <source>
        <strain evidence="4">DSM 104538</strain>
    </source>
</reference>
<feature type="domain" description="Abortive phage infection protein C-terminal" evidence="1">
    <location>
        <begin position="231"/>
        <end position="544"/>
    </location>
</feature>
<feature type="domain" description="Abortive infection phage resistance protein N-terminal" evidence="2">
    <location>
        <begin position="32"/>
        <end position="176"/>
    </location>
</feature>
<gene>
    <name evidence="3" type="ORF">GL263_02095</name>
</gene>
<proteinExistence type="predicted"/>
<evidence type="ECO:0000259" key="2">
    <source>
        <dbReference type="Pfam" id="PF22879"/>
    </source>
</evidence>
<dbReference type="EMBL" id="WMLF01000015">
    <property type="protein sequence ID" value="MBB1242372.1"/>
    <property type="molecule type" value="Genomic_DNA"/>
</dbReference>
<evidence type="ECO:0000313" key="3">
    <source>
        <dbReference type="EMBL" id="MBB1242372.1"/>
    </source>
</evidence>
<dbReference type="InterPro" id="IPR018891">
    <property type="entry name" value="AIPR_C"/>
</dbReference>
<dbReference type="Pfam" id="PF10592">
    <property type="entry name" value="AIPR"/>
    <property type="match status" value="1"/>
</dbReference>
<evidence type="ECO:0000259" key="1">
    <source>
        <dbReference type="Pfam" id="PF10592"/>
    </source>
</evidence>
<dbReference type="RefSeq" id="WP_182853798.1">
    <property type="nucleotide sequence ID" value="NZ_WMLF01000015.1"/>
</dbReference>
<evidence type="ECO:0000313" key="4">
    <source>
        <dbReference type="Proteomes" id="UP000766698"/>
    </source>
</evidence>
<organism evidence="3 4">
    <name type="scientific">Streptomyces durbertensis</name>
    <dbReference type="NCBI Taxonomy" id="2448886"/>
    <lineage>
        <taxon>Bacteria</taxon>
        <taxon>Bacillati</taxon>
        <taxon>Actinomycetota</taxon>
        <taxon>Actinomycetes</taxon>
        <taxon>Kitasatosporales</taxon>
        <taxon>Streptomycetaceae</taxon>
        <taxon>Streptomyces</taxon>
    </lineage>
</organism>
<protein>
    <submittedName>
        <fullName evidence="3">AIPR family protein</fullName>
    </submittedName>
</protein>
<dbReference type="Pfam" id="PF22879">
    <property type="entry name" value="AIPR_N"/>
    <property type="match status" value="1"/>
</dbReference>
<sequence length="674" mass="75107">MTELDQGAYARQLVGDVLATAEAERTTTPEAFTARVLEELEEAGVVTNTYTAYHRSHGLEVHGYGAGEDSGRLDLFITDFRLSPLEERLTKAQAEARFKRLLTFLRRCQNGLRQHIDESSDVYDMCDAVEKSLTDVTQIRLFLLSNGVSTSTAPNPTEFEGIPVVHEIWDLARLHRHATSGTLSEPIVVTFDPPLPCLSAPSTEADHSVALTVLPGDRLADLYAEHGTRLLELNVRSFLQTRGAVNKGIRDSLLHSPGRFLAYNNGVTATASKVEFAEGADGQHLGISKIHGLQIVNGGQTTASLHHAKKRDKADLSNVRVQMKLTVVSPERLMEIVPRISEYSNTQNKVTLVDFSSNHEFHVDVQRITRSLWAPAVDGSGHETHWFYERARGQYADELAQLSAAGQKRFRTLWPTRQKFTKADLAKYAHSWDQLPFLVSRGAQKNFNEFMINLRRQPVHVDSSYCQRTIAKAILFRTADNIARGHDAGSYKSAITTYTVARLSLAVGKRVDLDEIWRRQRVSEALMNALDDLCPRVMAAVTNPLRGTHVGEWAKQPACWEAVSRVRWSVPPALEAELLDLAVEDRPVSDADEAGTSVAREAVARVPLEEWTDIEQWAKATRSLEPWQRQLLQVAGRRLHVNESVSETQAAQLLHVRSEAVRLGFAPARSASVQ</sequence>
<dbReference type="Proteomes" id="UP000766698">
    <property type="component" value="Unassembled WGS sequence"/>
</dbReference>
<comment type="caution">
    <text evidence="3">The sequence shown here is derived from an EMBL/GenBank/DDBJ whole genome shotgun (WGS) entry which is preliminary data.</text>
</comment>
<accession>A0ABR6EBB7</accession>
<name>A0ABR6EBB7_9ACTN</name>
<dbReference type="InterPro" id="IPR055101">
    <property type="entry name" value="AIPR_N"/>
</dbReference>